<comment type="similarity">
    <text evidence="8">Belongs to the TRAP transporter small permease family.</text>
</comment>
<dbReference type="PANTHER" id="PTHR35011:SF2">
    <property type="entry name" value="2,3-DIKETO-L-GULONATE TRAP TRANSPORTER SMALL PERMEASE PROTEIN YIAM"/>
    <property type="match status" value="1"/>
</dbReference>
<dbReference type="PANTHER" id="PTHR35011">
    <property type="entry name" value="2,3-DIKETO-L-GULONATE TRAP TRANSPORTER SMALL PERMEASE PROTEIN YIAM"/>
    <property type="match status" value="1"/>
</dbReference>
<keyword evidence="5 9" id="KW-0812">Transmembrane</keyword>
<keyword evidence="4" id="KW-0997">Cell inner membrane</keyword>
<evidence type="ECO:0000256" key="4">
    <source>
        <dbReference type="ARBA" id="ARBA00022519"/>
    </source>
</evidence>
<comment type="subcellular location">
    <subcellularLocation>
        <location evidence="1">Cell inner membrane</location>
        <topology evidence="1">Multi-pass membrane protein</topology>
    </subcellularLocation>
</comment>
<protein>
    <submittedName>
        <fullName evidence="11">TRAP transporter small permease</fullName>
    </submittedName>
</protein>
<dbReference type="GO" id="GO:0005886">
    <property type="term" value="C:plasma membrane"/>
    <property type="evidence" value="ECO:0007669"/>
    <property type="project" value="UniProtKB-SubCell"/>
</dbReference>
<dbReference type="EMBL" id="JACOPN010000001">
    <property type="protein sequence ID" value="MBC5716124.1"/>
    <property type="molecule type" value="Genomic_DNA"/>
</dbReference>
<accession>A0A8J6J1U6</accession>
<dbReference type="AlphaFoldDB" id="A0A8J6J1U6"/>
<feature type="domain" description="Tripartite ATP-independent periplasmic transporters DctQ component" evidence="10">
    <location>
        <begin position="23"/>
        <end position="154"/>
    </location>
</feature>
<evidence type="ECO:0000256" key="7">
    <source>
        <dbReference type="ARBA" id="ARBA00023136"/>
    </source>
</evidence>
<evidence type="ECO:0000256" key="5">
    <source>
        <dbReference type="ARBA" id="ARBA00022692"/>
    </source>
</evidence>
<name>A0A8J6J1U6_9FIRM</name>
<evidence type="ECO:0000256" key="2">
    <source>
        <dbReference type="ARBA" id="ARBA00022448"/>
    </source>
</evidence>
<dbReference type="GO" id="GO:0015740">
    <property type="term" value="P:C4-dicarboxylate transport"/>
    <property type="evidence" value="ECO:0007669"/>
    <property type="project" value="TreeGrafter"/>
</dbReference>
<evidence type="ECO:0000256" key="3">
    <source>
        <dbReference type="ARBA" id="ARBA00022475"/>
    </source>
</evidence>
<keyword evidence="2" id="KW-0813">Transport</keyword>
<gene>
    <name evidence="11" type="ORF">H8S55_02070</name>
</gene>
<dbReference type="InterPro" id="IPR055348">
    <property type="entry name" value="DctQ"/>
</dbReference>
<sequence length="175" mass="19641">MKLLKFLDERLEEMICVFVLAAMTLVIFIQIIIRAISVYVTIPMAWTEEIGRYLFIYAVYVGAAYATRRRAHQKVDIFPILCGDTGKLIFNLIGDVGVLVFAAAMTFYGWQTLQHVAFDYVQYAPATKINMGYAYAGPVLGMLLCAFRSIENVVFHIKSYRQLCKGTKGTEGGAV</sequence>
<dbReference type="InterPro" id="IPR007387">
    <property type="entry name" value="TRAP_DctQ"/>
</dbReference>
<keyword evidence="12" id="KW-1185">Reference proteome</keyword>
<feature type="transmembrane region" description="Helical" evidence="9">
    <location>
        <begin position="15"/>
        <end position="38"/>
    </location>
</feature>
<organism evidence="11 12">
    <name type="scientific">Flintibacter faecis</name>
    <dbReference type="NCBI Taxonomy" id="2763047"/>
    <lineage>
        <taxon>Bacteria</taxon>
        <taxon>Bacillati</taxon>
        <taxon>Bacillota</taxon>
        <taxon>Clostridia</taxon>
        <taxon>Eubacteriales</taxon>
        <taxon>Flintibacter</taxon>
    </lineage>
</organism>
<keyword evidence="3" id="KW-1003">Cell membrane</keyword>
<dbReference type="RefSeq" id="WP_186877597.1">
    <property type="nucleotide sequence ID" value="NZ_JACOPN010000001.1"/>
</dbReference>
<feature type="transmembrane region" description="Helical" evidence="9">
    <location>
        <begin position="88"/>
        <end position="110"/>
    </location>
</feature>
<feature type="transmembrane region" description="Helical" evidence="9">
    <location>
        <begin position="50"/>
        <end position="67"/>
    </location>
</feature>
<keyword evidence="7 9" id="KW-0472">Membrane</keyword>
<feature type="transmembrane region" description="Helical" evidence="9">
    <location>
        <begin position="130"/>
        <end position="150"/>
    </location>
</feature>
<keyword evidence="6 9" id="KW-1133">Transmembrane helix</keyword>
<dbReference type="Proteomes" id="UP000602260">
    <property type="component" value="Unassembled WGS sequence"/>
</dbReference>
<evidence type="ECO:0000256" key="1">
    <source>
        <dbReference type="ARBA" id="ARBA00004429"/>
    </source>
</evidence>
<dbReference type="GO" id="GO:0022857">
    <property type="term" value="F:transmembrane transporter activity"/>
    <property type="evidence" value="ECO:0007669"/>
    <property type="project" value="TreeGrafter"/>
</dbReference>
<reference evidence="11" key="1">
    <citation type="submission" date="2020-08" db="EMBL/GenBank/DDBJ databases">
        <title>Genome public.</title>
        <authorList>
            <person name="Liu C."/>
            <person name="Sun Q."/>
        </authorList>
    </citation>
    <scope>NUCLEOTIDE SEQUENCE</scope>
    <source>
        <strain evidence="11">BX5</strain>
    </source>
</reference>
<evidence type="ECO:0000313" key="12">
    <source>
        <dbReference type="Proteomes" id="UP000602260"/>
    </source>
</evidence>
<evidence type="ECO:0000256" key="8">
    <source>
        <dbReference type="ARBA" id="ARBA00038436"/>
    </source>
</evidence>
<evidence type="ECO:0000256" key="6">
    <source>
        <dbReference type="ARBA" id="ARBA00022989"/>
    </source>
</evidence>
<evidence type="ECO:0000256" key="9">
    <source>
        <dbReference type="SAM" id="Phobius"/>
    </source>
</evidence>
<dbReference type="Pfam" id="PF04290">
    <property type="entry name" value="DctQ"/>
    <property type="match status" value="1"/>
</dbReference>
<evidence type="ECO:0000313" key="11">
    <source>
        <dbReference type="EMBL" id="MBC5716124.1"/>
    </source>
</evidence>
<comment type="caution">
    <text evidence="11">The sequence shown here is derived from an EMBL/GenBank/DDBJ whole genome shotgun (WGS) entry which is preliminary data.</text>
</comment>
<proteinExistence type="inferred from homology"/>
<evidence type="ECO:0000259" key="10">
    <source>
        <dbReference type="Pfam" id="PF04290"/>
    </source>
</evidence>